<dbReference type="RefSeq" id="WP_149567532.1">
    <property type="nucleotide sequence ID" value="NZ_CP035807.1"/>
</dbReference>
<evidence type="ECO:0000313" key="6">
    <source>
        <dbReference type="Proteomes" id="UP000323824"/>
    </source>
</evidence>
<dbReference type="PANTHER" id="PTHR45138:SF9">
    <property type="entry name" value="DIGUANYLATE CYCLASE DGCM-RELATED"/>
    <property type="match status" value="1"/>
</dbReference>
<dbReference type="PANTHER" id="PTHR45138">
    <property type="entry name" value="REGULATORY COMPONENTS OF SENSORY TRANSDUCTION SYSTEM"/>
    <property type="match status" value="1"/>
</dbReference>
<keyword evidence="3" id="KW-0472">Membrane</keyword>
<feature type="transmembrane region" description="Helical" evidence="3">
    <location>
        <begin position="299"/>
        <end position="316"/>
    </location>
</feature>
<dbReference type="SUPFAM" id="SSF55073">
    <property type="entry name" value="Nucleotide cyclase"/>
    <property type="match status" value="1"/>
</dbReference>
<feature type="transmembrane region" description="Helical" evidence="3">
    <location>
        <begin position="182"/>
        <end position="203"/>
    </location>
</feature>
<dbReference type="OrthoDB" id="9779586at2"/>
<dbReference type="SMART" id="SM00267">
    <property type="entry name" value="GGDEF"/>
    <property type="match status" value="1"/>
</dbReference>
<keyword evidence="3" id="KW-0812">Transmembrane</keyword>
<name>A0A5C1QC87_9SPIO</name>
<dbReference type="Proteomes" id="UP000323824">
    <property type="component" value="Chromosome"/>
</dbReference>
<feature type="transmembrane region" description="Helical" evidence="3">
    <location>
        <begin position="243"/>
        <end position="262"/>
    </location>
</feature>
<dbReference type="Pfam" id="PF00990">
    <property type="entry name" value="GGDEF"/>
    <property type="match status" value="1"/>
</dbReference>
<evidence type="ECO:0000259" key="4">
    <source>
        <dbReference type="PROSITE" id="PS50887"/>
    </source>
</evidence>
<dbReference type="EC" id="2.7.7.65" evidence="1"/>
<dbReference type="KEGG" id="sper:EW093_06070"/>
<feature type="domain" description="GGDEF" evidence="4">
    <location>
        <begin position="421"/>
        <end position="551"/>
    </location>
</feature>
<feature type="transmembrane region" description="Helical" evidence="3">
    <location>
        <begin position="359"/>
        <end position="379"/>
    </location>
</feature>
<organism evidence="5 6">
    <name type="scientific">Thiospirochaeta perfilievii</name>
    <dbReference type="NCBI Taxonomy" id="252967"/>
    <lineage>
        <taxon>Bacteria</taxon>
        <taxon>Pseudomonadati</taxon>
        <taxon>Spirochaetota</taxon>
        <taxon>Spirochaetia</taxon>
        <taxon>Spirochaetales</taxon>
        <taxon>Spirochaetaceae</taxon>
        <taxon>Thiospirochaeta</taxon>
    </lineage>
</organism>
<keyword evidence="3" id="KW-1133">Transmembrane helix</keyword>
<evidence type="ECO:0000256" key="2">
    <source>
        <dbReference type="ARBA" id="ARBA00034247"/>
    </source>
</evidence>
<dbReference type="InterPro" id="IPR043128">
    <property type="entry name" value="Rev_trsase/Diguanyl_cyclase"/>
</dbReference>
<evidence type="ECO:0000256" key="3">
    <source>
        <dbReference type="SAM" id="Phobius"/>
    </source>
</evidence>
<dbReference type="Gene3D" id="3.30.70.270">
    <property type="match status" value="1"/>
</dbReference>
<evidence type="ECO:0000313" key="5">
    <source>
        <dbReference type="EMBL" id="QEN04284.1"/>
    </source>
</evidence>
<proteinExistence type="predicted"/>
<keyword evidence="6" id="KW-1185">Reference proteome</keyword>
<comment type="catalytic activity">
    <reaction evidence="2">
        <text>2 GTP = 3',3'-c-di-GMP + 2 diphosphate</text>
        <dbReference type="Rhea" id="RHEA:24898"/>
        <dbReference type="ChEBI" id="CHEBI:33019"/>
        <dbReference type="ChEBI" id="CHEBI:37565"/>
        <dbReference type="ChEBI" id="CHEBI:58805"/>
        <dbReference type="EC" id="2.7.7.65"/>
    </reaction>
</comment>
<dbReference type="NCBIfam" id="TIGR00254">
    <property type="entry name" value="GGDEF"/>
    <property type="match status" value="1"/>
</dbReference>
<dbReference type="PROSITE" id="PS50887">
    <property type="entry name" value="GGDEF"/>
    <property type="match status" value="1"/>
</dbReference>
<dbReference type="EMBL" id="CP035807">
    <property type="protein sequence ID" value="QEN04284.1"/>
    <property type="molecule type" value="Genomic_DNA"/>
</dbReference>
<dbReference type="GO" id="GO:0052621">
    <property type="term" value="F:diguanylate cyclase activity"/>
    <property type="evidence" value="ECO:0007669"/>
    <property type="project" value="UniProtKB-EC"/>
</dbReference>
<feature type="transmembrane region" description="Helical" evidence="3">
    <location>
        <begin position="274"/>
        <end position="293"/>
    </location>
</feature>
<accession>A0A5C1QC87</accession>
<dbReference type="AlphaFoldDB" id="A0A5C1QC87"/>
<feature type="transmembrane region" description="Helical" evidence="3">
    <location>
        <begin position="328"/>
        <end position="347"/>
    </location>
</feature>
<gene>
    <name evidence="5" type="ORF">EW093_06070</name>
</gene>
<evidence type="ECO:0000256" key="1">
    <source>
        <dbReference type="ARBA" id="ARBA00012528"/>
    </source>
</evidence>
<dbReference type="InterPro" id="IPR000160">
    <property type="entry name" value="GGDEF_dom"/>
</dbReference>
<sequence length="551" mass="63404">MKFSVIRRVFLLFTILLASYLISIGVEYVFSIPSDAIVINDPWQLVTPGFTASEEITNTFVLNIEKSPNYSEGLYRISSKFYVDKEISNGYLVITQQPNYGFRVWIDKKYIIQKGDLEHGLANIWKESGIFPIPYTLNKGTHNITIELYAMDEVSLANSPYIINLTKHLKKFMLIKLLNENIIFFMMGLTVTIGVLFISLGFINKGTDKKHFFLGIAFILWGIFFLDFISIERLMISSLLYRKILISCFILGFYLNYGVVMHAINGYISKKHRVLIFLSTSISLFFLIFPSTYNGFTQGRIIVNFINFVFLFFVLLSPKILNSNSSRFDIISIGIVSTSFFGIRYFVFSLIGKPYTSMIHLGLFIYLLFIFIYFICDYVDKNNSIVSEKRRADHYYNKSVIDPLTNVNNRNILSYVQFESNDYLIIICDLDDFKDINDIYGHAAGDEVLIRFTLLVKKYVRETDYIIRLGGDEFIIMLIGCSITRGEILMKNIWNEISNNLVCVEDKSFKYSVSAGGILSPSGEDFETSLKRADVNLYKVKNKSKGTFKFS</sequence>
<protein>
    <recommendedName>
        <fullName evidence="1">diguanylate cyclase</fullName>
        <ecNumber evidence="1">2.7.7.65</ecNumber>
    </recommendedName>
</protein>
<feature type="transmembrane region" description="Helical" evidence="3">
    <location>
        <begin position="212"/>
        <end position="231"/>
    </location>
</feature>
<dbReference type="InterPro" id="IPR050469">
    <property type="entry name" value="Diguanylate_Cyclase"/>
</dbReference>
<reference evidence="5 6" key="2">
    <citation type="submission" date="2019-09" db="EMBL/GenBank/DDBJ databases">
        <title>Complete Genome Sequence and Methylome Analysis of free living Spirochaetas.</title>
        <authorList>
            <person name="Leshcheva N."/>
            <person name="Mikheeva N."/>
        </authorList>
    </citation>
    <scope>NUCLEOTIDE SEQUENCE [LARGE SCALE GENOMIC DNA]</scope>
    <source>
        <strain evidence="5 6">P</strain>
    </source>
</reference>
<reference evidence="5 6" key="1">
    <citation type="submission" date="2019-02" db="EMBL/GenBank/DDBJ databases">
        <authorList>
            <person name="Fomenkov A."/>
            <person name="Dubinina G."/>
            <person name="Grabovich M."/>
            <person name="Vincze T."/>
            <person name="Roberts R.J."/>
        </authorList>
    </citation>
    <scope>NUCLEOTIDE SEQUENCE [LARGE SCALE GENOMIC DNA]</scope>
    <source>
        <strain evidence="5 6">P</strain>
    </source>
</reference>
<dbReference type="InterPro" id="IPR029787">
    <property type="entry name" value="Nucleotide_cyclase"/>
</dbReference>
<dbReference type="CDD" id="cd01949">
    <property type="entry name" value="GGDEF"/>
    <property type="match status" value="1"/>
</dbReference>